<evidence type="ECO:0008006" key="3">
    <source>
        <dbReference type="Google" id="ProtNLM"/>
    </source>
</evidence>
<reference evidence="1 2" key="1">
    <citation type="submission" date="2023-02" db="EMBL/GenBank/DDBJ databases">
        <title>LHISI_Scaffold_Assembly.</title>
        <authorList>
            <person name="Stuart O.P."/>
            <person name="Cleave R."/>
            <person name="Magrath M.J.L."/>
            <person name="Mikheyev A.S."/>
        </authorList>
    </citation>
    <scope>NUCLEOTIDE SEQUENCE [LARGE SCALE GENOMIC DNA]</scope>
    <source>
        <strain evidence="1">Daus_M_001</strain>
        <tissue evidence="1">Leg muscle</tissue>
    </source>
</reference>
<keyword evidence="2" id="KW-1185">Reference proteome</keyword>
<dbReference type="PANTHER" id="PTHR19303:SF74">
    <property type="entry name" value="POGO TRANSPOSABLE ELEMENT WITH KRAB DOMAIN"/>
    <property type="match status" value="1"/>
</dbReference>
<organism evidence="1 2">
    <name type="scientific">Dryococelus australis</name>
    <dbReference type="NCBI Taxonomy" id="614101"/>
    <lineage>
        <taxon>Eukaryota</taxon>
        <taxon>Metazoa</taxon>
        <taxon>Ecdysozoa</taxon>
        <taxon>Arthropoda</taxon>
        <taxon>Hexapoda</taxon>
        <taxon>Insecta</taxon>
        <taxon>Pterygota</taxon>
        <taxon>Neoptera</taxon>
        <taxon>Polyneoptera</taxon>
        <taxon>Phasmatodea</taxon>
        <taxon>Verophasmatodea</taxon>
        <taxon>Anareolatae</taxon>
        <taxon>Phasmatidae</taxon>
        <taxon>Eurycanthinae</taxon>
        <taxon>Dryococelus</taxon>
    </lineage>
</organism>
<evidence type="ECO:0000313" key="2">
    <source>
        <dbReference type="Proteomes" id="UP001159363"/>
    </source>
</evidence>
<evidence type="ECO:0000313" key="1">
    <source>
        <dbReference type="EMBL" id="KAJ8881607.1"/>
    </source>
</evidence>
<accession>A0ABQ9HBB1</accession>
<protein>
    <recommendedName>
        <fullName evidence="3">DDE-1 domain-containing protein</fullName>
    </recommendedName>
</protein>
<dbReference type="PANTHER" id="PTHR19303">
    <property type="entry name" value="TRANSPOSON"/>
    <property type="match status" value="1"/>
</dbReference>
<proteinExistence type="predicted"/>
<dbReference type="Proteomes" id="UP001159363">
    <property type="component" value="Chromosome 5"/>
</dbReference>
<dbReference type="EMBL" id="JARBHB010000006">
    <property type="protein sequence ID" value="KAJ8881607.1"/>
    <property type="molecule type" value="Genomic_DNA"/>
</dbReference>
<dbReference type="InterPro" id="IPR050863">
    <property type="entry name" value="CenT-Element_Derived"/>
</dbReference>
<sequence length="150" mass="16634">MAGIDWMYGFMRRHKELSLRKPENTSLSRATAFNKTNVKDLISSLLDRIYNIDETGVSTVVQAPNVIAAAKGIKQVAQAVTVCMIVSAEGNTIPPVFIFPRARFHYDLLKGAPPSSLCLVNSPQSSWINSELFLKVLEHLRACAHTLLHN</sequence>
<name>A0ABQ9HBB1_9NEOP</name>
<gene>
    <name evidence="1" type="ORF">PR048_018093</name>
</gene>
<comment type="caution">
    <text evidence="1">The sequence shown here is derived from an EMBL/GenBank/DDBJ whole genome shotgun (WGS) entry which is preliminary data.</text>
</comment>